<proteinExistence type="predicted"/>
<dbReference type="GO" id="GO:0016787">
    <property type="term" value="F:hydrolase activity"/>
    <property type="evidence" value="ECO:0007669"/>
    <property type="project" value="InterPro"/>
</dbReference>
<evidence type="ECO:0000313" key="3">
    <source>
        <dbReference type="Proteomes" id="UP001165678"/>
    </source>
</evidence>
<dbReference type="EMBL" id="JAPIVE010000001">
    <property type="protein sequence ID" value="MCX2522965.1"/>
    <property type="molecule type" value="Genomic_DNA"/>
</dbReference>
<organism evidence="2 3">
    <name type="scientific">Larsenimonas rhizosphaerae</name>
    <dbReference type="NCBI Taxonomy" id="2944682"/>
    <lineage>
        <taxon>Bacteria</taxon>
        <taxon>Pseudomonadati</taxon>
        <taxon>Pseudomonadota</taxon>
        <taxon>Gammaproteobacteria</taxon>
        <taxon>Oceanospirillales</taxon>
        <taxon>Halomonadaceae</taxon>
        <taxon>Larsenimonas</taxon>
    </lineage>
</organism>
<dbReference type="AlphaFoldDB" id="A0AA42CWR3"/>
<evidence type="ECO:0000259" key="1">
    <source>
        <dbReference type="Pfam" id="PF04909"/>
    </source>
</evidence>
<dbReference type="InterPro" id="IPR052358">
    <property type="entry name" value="Aro_Compnd_Degr_Hydrolases"/>
</dbReference>
<name>A0AA42CWR3_9GAMM</name>
<dbReference type="Pfam" id="PF04909">
    <property type="entry name" value="Amidohydro_2"/>
    <property type="match status" value="1"/>
</dbReference>
<sequence>MTSVPDNFRPLDGRAPRLITPPGATDCHIHLYPRGHEAEPDGLAIPAWAEPEDYRAYQRWLGLERVVLTQPNAYQANNAALLKGLESLGPEVARGVAVVRPDTPEKELLALHHAGVRGARIMQLPGGAVGIDQARAVEARVRDYGWHLMIQFNGQSLMTYLPVLEQLKGPFIIDHLGKFMDPVAADDARVDALARLMDRGDVWFKLCAPYESSLTGGPDFEDVGAVARRMIHHAPERVIWGSNWPHVGVPRTHYPDDVDLLDVLMRWASPAEQQRILVDNPAELYGFATP</sequence>
<dbReference type="InterPro" id="IPR032466">
    <property type="entry name" value="Metal_Hydrolase"/>
</dbReference>
<dbReference type="SUPFAM" id="SSF51556">
    <property type="entry name" value="Metallo-dependent hydrolases"/>
    <property type="match status" value="1"/>
</dbReference>
<dbReference type="PANTHER" id="PTHR35563:SF2">
    <property type="entry name" value="BARREL METAL-DEPENDENT HYDROLASE, PUTATIVE (AFU_ORTHOLOGUE AFUA_1G16240)-RELATED"/>
    <property type="match status" value="1"/>
</dbReference>
<keyword evidence="3" id="KW-1185">Reference proteome</keyword>
<dbReference type="InterPro" id="IPR006680">
    <property type="entry name" value="Amidohydro-rel"/>
</dbReference>
<accession>A0AA42CWR3</accession>
<protein>
    <submittedName>
        <fullName evidence="2">Amidohydrolase family protein</fullName>
    </submittedName>
</protein>
<dbReference type="Gene3D" id="3.20.20.140">
    <property type="entry name" value="Metal-dependent hydrolases"/>
    <property type="match status" value="1"/>
</dbReference>
<dbReference type="Proteomes" id="UP001165678">
    <property type="component" value="Unassembled WGS sequence"/>
</dbReference>
<feature type="domain" description="Amidohydrolase-related" evidence="1">
    <location>
        <begin position="26"/>
        <end position="287"/>
    </location>
</feature>
<dbReference type="RefSeq" id="WP_265895386.1">
    <property type="nucleotide sequence ID" value="NZ_JAPIVE010000001.1"/>
</dbReference>
<evidence type="ECO:0000313" key="2">
    <source>
        <dbReference type="EMBL" id="MCX2522965.1"/>
    </source>
</evidence>
<reference evidence="2" key="1">
    <citation type="submission" date="2022-11" db="EMBL/GenBank/DDBJ databases">
        <title>Larsenimonas rhizosphaerae sp. nov., isolated from a tidal mudflat.</title>
        <authorList>
            <person name="Lee S.D."/>
            <person name="Kim I.S."/>
        </authorList>
    </citation>
    <scope>NUCLEOTIDE SEQUENCE</scope>
    <source>
        <strain evidence="2">GH2-1</strain>
    </source>
</reference>
<comment type="caution">
    <text evidence="2">The sequence shown here is derived from an EMBL/GenBank/DDBJ whole genome shotgun (WGS) entry which is preliminary data.</text>
</comment>
<gene>
    <name evidence="2" type="ORF">OQ287_01795</name>
</gene>
<dbReference type="PANTHER" id="PTHR35563">
    <property type="entry name" value="BARREL METAL-DEPENDENT HYDROLASE, PUTATIVE (AFU_ORTHOLOGUE AFUA_1G16240)-RELATED"/>
    <property type="match status" value="1"/>
</dbReference>